<gene>
    <name evidence="4" type="ORF">CGOC_LOCUS463</name>
</gene>
<keyword evidence="1" id="KW-0433">Leucine-rich repeat</keyword>
<dbReference type="PANTHER" id="PTHR24366">
    <property type="entry name" value="IG(IMMUNOGLOBULIN) AND LRR(LEUCINE RICH REPEAT) DOMAINS"/>
    <property type="match status" value="1"/>
</dbReference>
<protein>
    <submittedName>
        <fullName evidence="4">Uncharacterized protein</fullName>
    </submittedName>
</protein>
<feature type="region of interest" description="Disordered" evidence="3">
    <location>
        <begin position="167"/>
        <end position="222"/>
    </location>
</feature>
<feature type="compositionally biased region" description="Acidic residues" evidence="3">
    <location>
        <begin position="168"/>
        <end position="180"/>
    </location>
</feature>
<dbReference type="EMBL" id="UYRV01000651">
    <property type="protein sequence ID" value="VDK45159.1"/>
    <property type="molecule type" value="Genomic_DNA"/>
</dbReference>
<dbReference type="OrthoDB" id="5897931at2759"/>
<dbReference type="Gene3D" id="3.80.10.10">
    <property type="entry name" value="Ribonuclease Inhibitor"/>
    <property type="match status" value="1"/>
</dbReference>
<organism evidence="4 5">
    <name type="scientific">Cylicostephanus goldi</name>
    <name type="common">Nematode worm</name>
    <dbReference type="NCBI Taxonomy" id="71465"/>
    <lineage>
        <taxon>Eukaryota</taxon>
        <taxon>Metazoa</taxon>
        <taxon>Ecdysozoa</taxon>
        <taxon>Nematoda</taxon>
        <taxon>Chromadorea</taxon>
        <taxon>Rhabditida</taxon>
        <taxon>Rhabditina</taxon>
        <taxon>Rhabditomorpha</taxon>
        <taxon>Strongyloidea</taxon>
        <taxon>Strongylidae</taxon>
        <taxon>Cylicostephanus</taxon>
    </lineage>
</organism>
<name>A0A3P6Q9F5_CYLGO</name>
<dbReference type="InterPro" id="IPR032675">
    <property type="entry name" value="LRR_dom_sf"/>
</dbReference>
<dbReference type="InterPro" id="IPR001611">
    <property type="entry name" value="Leu-rich_rpt"/>
</dbReference>
<proteinExistence type="predicted"/>
<keyword evidence="2" id="KW-0677">Repeat</keyword>
<dbReference type="Pfam" id="PF13855">
    <property type="entry name" value="LRR_8"/>
    <property type="match status" value="1"/>
</dbReference>
<evidence type="ECO:0000313" key="4">
    <source>
        <dbReference type="EMBL" id="VDK45159.1"/>
    </source>
</evidence>
<dbReference type="Proteomes" id="UP000271889">
    <property type="component" value="Unassembled WGS sequence"/>
</dbReference>
<evidence type="ECO:0000256" key="3">
    <source>
        <dbReference type="SAM" id="MobiDB-lite"/>
    </source>
</evidence>
<accession>A0A3P6Q9F5</accession>
<dbReference type="AlphaFoldDB" id="A0A3P6Q9F5"/>
<dbReference type="SUPFAM" id="SSF52058">
    <property type="entry name" value="L domain-like"/>
    <property type="match status" value="1"/>
</dbReference>
<evidence type="ECO:0000256" key="2">
    <source>
        <dbReference type="ARBA" id="ARBA00022737"/>
    </source>
</evidence>
<sequence length="239" mass="26801">MLLGTRELLGHDSYETRVDPFKNVLFQISSVHQNAFYNAPSIVMIDLSDNQLFDLPPSTFIAQLNLQMIDLRNNKIIRTPYAAFNRRIGTVFLQENPLVCTEKVHMLQDGVAVFIATSEDLVCGAKTTTTTTTAAPVMMQKLSPRRPQSTAEVRKPAGAFQQAGLIQEEAEQEEEEEEEKQEPIPIRPVSQNRSTASPRAKQISRNGGLHQSDISRITLPKEVDEELKQKLGSIEIEEL</sequence>
<reference evidence="4 5" key="1">
    <citation type="submission" date="2018-11" db="EMBL/GenBank/DDBJ databases">
        <authorList>
            <consortium name="Pathogen Informatics"/>
        </authorList>
    </citation>
    <scope>NUCLEOTIDE SEQUENCE [LARGE SCALE GENOMIC DNA]</scope>
</reference>
<evidence type="ECO:0000313" key="5">
    <source>
        <dbReference type="Proteomes" id="UP000271889"/>
    </source>
</evidence>
<keyword evidence="5" id="KW-1185">Reference proteome</keyword>
<evidence type="ECO:0000256" key="1">
    <source>
        <dbReference type="ARBA" id="ARBA00022614"/>
    </source>
</evidence>
<feature type="non-terminal residue" evidence="4">
    <location>
        <position position="239"/>
    </location>
</feature>
<dbReference type="PANTHER" id="PTHR24366:SF96">
    <property type="entry name" value="LEUCINE RICH REPEAT CONTAINING 53"/>
    <property type="match status" value="1"/>
</dbReference>